<keyword evidence="2" id="KW-1185">Reference proteome</keyword>
<proteinExistence type="predicted"/>
<organism evidence="1 2">
    <name type="scientific">Artemisia annua</name>
    <name type="common">Sweet wormwood</name>
    <dbReference type="NCBI Taxonomy" id="35608"/>
    <lineage>
        <taxon>Eukaryota</taxon>
        <taxon>Viridiplantae</taxon>
        <taxon>Streptophyta</taxon>
        <taxon>Embryophyta</taxon>
        <taxon>Tracheophyta</taxon>
        <taxon>Spermatophyta</taxon>
        <taxon>Magnoliopsida</taxon>
        <taxon>eudicotyledons</taxon>
        <taxon>Gunneridae</taxon>
        <taxon>Pentapetalae</taxon>
        <taxon>asterids</taxon>
        <taxon>campanulids</taxon>
        <taxon>Asterales</taxon>
        <taxon>Asteraceae</taxon>
        <taxon>Asteroideae</taxon>
        <taxon>Anthemideae</taxon>
        <taxon>Artemisiinae</taxon>
        <taxon>Artemisia</taxon>
    </lineage>
</organism>
<accession>A0A2U1L5M0</accession>
<reference evidence="1 2" key="1">
    <citation type="journal article" date="2018" name="Mol. Plant">
        <title>The genome of Artemisia annua provides insight into the evolution of Asteraceae family and artemisinin biosynthesis.</title>
        <authorList>
            <person name="Shen Q."/>
            <person name="Zhang L."/>
            <person name="Liao Z."/>
            <person name="Wang S."/>
            <person name="Yan T."/>
            <person name="Shi P."/>
            <person name="Liu M."/>
            <person name="Fu X."/>
            <person name="Pan Q."/>
            <person name="Wang Y."/>
            <person name="Lv Z."/>
            <person name="Lu X."/>
            <person name="Zhang F."/>
            <person name="Jiang W."/>
            <person name="Ma Y."/>
            <person name="Chen M."/>
            <person name="Hao X."/>
            <person name="Li L."/>
            <person name="Tang Y."/>
            <person name="Lv G."/>
            <person name="Zhou Y."/>
            <person name="Sun X."/>
            <person name="Brodelius P.E."/>
            <person name="Rose J.K.C."/>
            <person name="Tang K."/>
        </authorList>
    </citation>
    <scope>NUCLEOTIDE SEQUENCE [LARGE SCALE GENOMIC DNA]</scope>
    <source>
        <strain evidence="2">cv. Huhao1</strain>
        <tissue evidence="1">Leaf</tissue>
    </source>
</reference>
<evidence type="ECO:0000313" key="1">
    <source>
        <dbReference type="EMBL" id="PWA44285.1"/>
    </source>
</evidence>
<dbReference type="EMBL" id="PKPP01011360">
    <property type="protein sequence ID" value="PWA44285.1"/>
    <property type="molecule type" value="Genomic_DNA"/>
</dbReference>
<gene>
    <name evidence="1" type="ORF">CTI12_AA528560</name>
</gene>
<name>A0A2U1L5M0_ARTAN</name>
<dbReference type="AlphaFoldDB" id="A0A2U1L5M0"/>
<evidence type="ECO:0000313" key="2">
    <source>
        <dbReference type="Proteomes" id="UP000245207"/>
    </source>
</evidence>
<protein>
    <submittedName>
        <fullName evidence="1">Uncharacterized protein</fullName>
    </submittedName>
</protein>
<sequence>MPKAETLELLDIGTLTGKPSPIHLVGGSNMKWRSIYRTLLSDVRESACLSSTREVSEKSSVDACPTGRRRAPMHDQADKVERVLPTSCATL</sequence>
<dbReference type="Proteomes" id="UP000245207">
    <property type="component" value="Unassembled WGS sequence"/>
</dbReference>
<comment type="caution">
    <text evidence="1">The sequence shown here is derived from an EMBL/GenBank/DDBJ whole genome shotgun (WGS) entry which is preliminary data.</text>
</comment>